<dbReference type="EMBL" id="JAAKFY010000002">
    <property type="protein sequence ID" value="KAF3860393.1"/>
    <property type="molecule type" value="Genomic_DNA"/>
</dbReference>
<organism evidence="2 3">
    <name type="scientific">Dissostichus mawsoni</name>
    <name type="common">Antarctic cod</name>
    <dbReference type="NCBI Taxonomy" id="36200"/>
    <lineage>
        <taxon>Eukaryota</taxon>
        <taxon>Metazoa</taxon>
        <taxon>Chordata</taxon>
        <taxon>Craniata</taxon>
        <taxon>Vertebrata</taxon>
        <taxon>Euteleostomi</taxon>
        <taxon>Actinopterygii</taxon>
        <taxon>Neopterygii</taxon>
        <taxon>Teleostei</taxon>
        <taxon>Neoteleostei</taxon>
        <taxon>Acanthomorphata</taxon>
        <taxon>Eupercaria</taxon>
        <taxon>Perciformes</taxon>
        <taxon>Notothenioidei</taxon>
        <taxon>Nototheniidae</taxon>
        <taxon>Dissostichus</taxon>
    </lineage>
</organism>
<dbReference type="AlphaFoldDB" id="A0A7J5ZFM3"/>
<proteinExistence type="predicted"/>
<feature type="region of interest" description="Disordered" evidence="1">
    <location>
        <begin position="237"/>
        <end position="259"/>
    </location>
</feature>
<sequence length="259" mass="28552">MTLMTLLARSFRPKEVLSWSTDTIREPDIFFFTSTSVVGCQGRGRIKHPWRGHEHHPTSPPVVGGGKCNSIGRKKQKASTGPTADERHNAVAVHRAVPLPVEAAGLNSEPRRSSHSSTVLCSSSANSFSEPTSLARPLKLKMLLLLLWRDRKGEPGILRRDWRADLDVFLMSLELIQHGLEFLLLPNSLFHGGLVLLLVSHGHHSQDQIHQVERAHKDHQHKEEHVGLPCRPQRLWGGSAAEPPPVEAGVSPQALCGTG</sequence>
<protein>
    <submittedName>
        <fullName evidence="2">Uncharacterized protein</fullName>
    </submittedName>
</protein>
<name>A0A7J5ZFM3_DISMA</name>
<evidence type="ECO:0000313" key="3">
    <source>
        <dbReference type="Proteomes" id="UP000518266"/>
    </source>
</evidence>
<accession>A0A7J5ZFM3</accession>
<reference evidence="2 3" key="1">
    <citation type="submission" date="2020-03" db="EMBL/GenBank/DDBJ databases">
        <title>Dissostichus mawsoni Genome sequencing and assembly.</title>
        <authorList>
            <person name="Park H."/>
        </authorList>
    </citation>
    <scope>NUCLEOTIDE SEQUENCE [LARGE SCALE GENOMIC DNA]</scope>
    <source>
        <strain evidence="2">DM0001</strain>
        <tissue evidence="2">Muscle</tissue>
    </source>
</reference>
<gene>
    <name evidence="2" type="ORF">F7725_000648</name>
</gene>
<comment type="caution">
    <text evidence="2">The sequence shown here is derived from an EMBL/GenBank/DDBJ whole genome shotgun (WGS) entry which is preliminary data.</text>
</comment>
<keyword evidence="3" id="KW-1185">Reference proteome</keyword>
<evidence type="ECO:0000256" key="1">
    <source>
        <dbReference type="SAM" id="MobiDB-lite"/>
    </source>
</evidence>
<feature type="region of interest" description="Disordered" evidence="1">
    <location>
        <begin position="47"/>
        <end position="87"/>
    </location>
</feature>
<dbReference type="Proteomes" id="UP000518266">
    <property type="component" value="Unassembled WGS sequence"/>
</dbReference>
<evidence type="ECO:0000313" key="2">
    <source>
        <dbReference type="EMBL" id="KAF3860393.1"/>
    </source>
</evidence>